<reference key="2">
    <citation type="submission" date="2011-04" db="EMBL/GenBank/DDBJ databases">
        <title>Complete sequence of chromosome of Haliscomenobacter hydrossis DSM 1100.</title>
        <authorList>
            <consortium name="US DOE Joint Genome Institute (JGI-PGF)"/>
            <person name="Lucas S."/>
            <person name="Han J."/>
            <person name="Lapidus A."/>
            <person name="Bruce D."/>
            <person name="Goodwin L."/>
            <person name="Pitluck S."/>
            <person name="Peters L."/>
            <person name="Kyrpides N."/>
            <person name="Mavromatis K."/>
            <person name="Ivanova N."/>
            <person name="Ovchinnikova G."/>
            <person name="Pagani I."/>
            <person name="Daligault H."/>
            <person name="Detter J.C."/>
            <person name="Han C."/>
            <person name="Land M."/>
            <person name="Hauser L."/>
            <person name="Markowitz V."/>
            <person name="Cheng J.-F."/>
            <person name="Hugenholtz P."/>
            <person name="Woyke T."/>
            <person name="Wu D."/>
            <person name="Verbarg S."/>
            <person name="Frueling A."/>
            <person name="Brambilla E."/>
            <person name="Klenk H.-P."/>
            <person name="Eisen J.A."/>
        </authorList>
    </citation>
    <scope>NUCLEOTIDE SEQUENCE</scope>
    <source>
        <strain>DSM 1100</strain>
    </source>
</reference>
<dbReference type="KEGG" id="hhy:Halhy_3379"/>
<dbReference type="EMBL" id="CP002691">
    <property type="protein sequence ID" value="AEE51237.1"/>
    <property type="molecule type" value="Genomic_DNA"/>
</dbReference>
<dbReference type="NCBIfam" id="TIGR04183">
    <property type="entry name" value="Por_Secre_tail"/>
    <property type="match status" value="1"/>
</dbReference>
<dbReference type="InterPro" id="IPR026444">
    <property type="entry name" value="Secre_tail"/>
</dbReference>
<gene>
    <name evidence="2" type="ordered locus">Halhy_3379</name>
</gene>
<organism evidence="2 3">
    <name type="scientific">Haliscomenobacter hydrossis (strain ATCC 27775 / DSM 1100 / LMG 10767 / O)</name>
    <dbReference type="NCBI Taxonomy" id="760192"/>
    <lineage>
        <taxon>Bacteria</taxon>
        <taxon>Pseudomonadati</taxon>
        <taxon>Bacteroidota</taxon>
        <taxon>Saprospiria</taxon>
        <taxon>Saprospirales</taxon>
        <taxon>Haliscomenobacteraceae</taxon>
        <taxon>Haliscomenobacter</taxon>
    </lineage>
</organism>
<evidence type="ECO:0000313" key="2">
    <source>
        <dbReference type="EMBL" id="AEE51237.1"/>
    </source>
</evidence>
<sequence>MKTKFTFCTIYVFLLFIRCAYGQVSIGSITPACPPACNGRAELLLNTSTWDVPVTLVISGDNGYLRQIEDTRANIVALENLCAGHYSVSFYPKGFITCSTVIPFVVPDDRANFDVNLSIEHVPIDQQIGGSIRAIASPAGQYNYIWNTGKEDLSSTIGSTLSNLVAGKYNVSVTATEGCSTTKVFTDIEVQDCNLSFPLGVILKKLKQPSLNTNDGEIDIALNQACKQYQIQWINSQTQQVIPSDSHQGGCTVGSTVSGLEAGMYTFVLTDTENGCQLIRQYELMACDSPEGFPEAIIKDFELKIERAIDEVNNRVTARVLIRYLDDANGFIPLPDFFTIQWIGDGVGFENGYARELSGSIDQFTGLVYAIVSNGCYTHEAEWRNLTGKPEINLDLKQACVSNEGEEYQEGEASIMVKYVFETPNMELKIFGDKVPNGEISIPFTKNTANKELSARVKLRMGNYKIAFVSDKGSAEELFTISSTRKSGGEFSHESDLVCYYNNPHCGTTADILTRLPAMVIPLDMSNTTAEMCAADIKCGETVVKTISESPKELINQEYWNLLWSLRGSPNYDWDYVYARIQAARGKKACTKLTFCPLTLKAIYHNAPERGAADVTDDGRCRTYRCRKGVLGLGREDITICDEDWGNNVLDALGGIDFRCERVTYYISDLIRWYKQGWFASNSVFLGSTLAEFIAANQTRESEFLCSTVSFCKRTYSEPLYDINDCGTGSALVFGPDKNAYIGPDGEYVITATKIPVNNCYPHWSDPGRFCIKNGKGFYVPYQNNNRPLFAPESEAELLDAAQVVNFDGSIEPLDTLSSVLKAITVNQPNESLLNFARLTSDSIVVPKGMVQTERGMYFYEYGDGHNEVIKERIGKIKHYVSNWDNDYLSTVEELNRHTQYLITTQRDSLRWTNELKSDQFLTVDYFTQEDTVLTISGQFTGQLSLNNSPIKQVFSPTIGVYIMQTSTKGNLISAKYIVGVDTSATRKYSESQKGSMLLAVKSTSDIIEVENSNLNLGSNNRTVVFKHNGASPMQVLQKLSLPSQAKVAALGWNSSATECAVLISGIDTLTLFDQEAIGTGESRLALQIFDQNGVAKRSNYWKPKDVNAGNYGMVYGQGNELFIGITFKDTLQLAQLHIKSRGNTDIALLKLDQSGTQKWAKQYGTIDQENISQLMYSNGNVFFGGEFDGTTKVRTIGMYDFVNAGAFSKNVYISYVPDSTQVQPTVPTPEILIAAPKKLLKQEGKIQVKIYPNPFQHEVSLQVDSDRSFPLTATLFNEIGRSVMTFNWNTVIGENQYTIQTSQLSSGFYFLQLRDNQGKLVQTHKIVKL</sequence>
<dbReference type="OrthoDB" id="9757809at2"/>
<dbReference type="RefSeq" id="WP_013765778.1">
    <property type="nucleotide sequence ID" value="NC_015510.1"/>
</dbReference>
<reference evidence="2 3" key="1">
    <citation type="journal article" date="2011" name="Stand. Genomic Sci.">
        <title>Complete genome sequence of Haliscomenobacter hydrossis type strain (O).</title>
        <authorList>
            <consortium name="US DOE Joint Genome Institute (JGI-PGF)"/>
            <person name="Daligault H."/>
            <person name="Lapidus A."/>
            <person name="Zeytun A."/>
            <person name="Nolan M."/>
            <person name="Lucas S."/>
            <person name="Del Rio T.G."/>
            <person name="Tice H."/>
            <person name="Cheng J.F."/>
            <person name="Tapia R."/>
            <person name="Han C."/>
            <person name="Goodwin L."/>
            <person name="Pitluck S."/>
            <person name="Liolios K."/>
            <person name="Pagani I."/>
            <person name="Ivanova N."/>
            <person name="Huntemann M."/>
            <person name="Mavromatis K."/>
            <person name="Mikhailova N."/>
            <person name="Pati A."/>
            <person name="Chen A."/>
            <person name="Palaniappan K."/>
            <person name="Land M."/>
            <person name="Hauser L."/>
            <person name="Brambilla E.M."/>
            <person name="Rohde M."/>
            <person name="Verbarg S."/>
            <person name="Goker M."/>
            <person name="Bristow J."/>
            <person name="Eisen J.A."/>
            <person name="Markowitz V."/>
            <person name="Hugenholtz P."/>
            <person name="Kyrpides N.C."/>
            <person name="Klenk H.P."/>
            <person name="Woyke T."/>
        </authorList>
    </citation>
    <scope>NUCLEOTIDE SEQUENCE [LARGE SCALE GENOMIC DNA]</scope>
    <source>
        <strain evidence="3">ATCC 27775 / DSM 1100 / LMG 10767 / O</strain>
    </source>
</reference>
<feature type="domain" description="Secretion system C-terminal sorting" evidence="1">
    <location>
        <begin position="1251"/>
        <end position="1324"/>
    </location>
</feature>
<name>F4KUF5_HALH1</name>
<proteinExistence type="predicted"/>
<dbReference type="Proteomes" id="UP000008461">
    <property type="component" value="Chromosome"/>
</dbReference>
<dbReference type="STRING" id="760192.Halhy_3379"/>
<evidence type="ECO:0000259" key="1">
    <source>
        <dbReference type="Pfam" id="PF18962"/>
    </source>
</evidence>
<accession>F4KUF5</accession>
<evidence type="ECO:0000313" key="3">
    <source>
        <dbReference type="Proteomes" id="UP000008461"/>
    </source>
</evidence>
<keyword evidence="3" id="KW-1185">Reference proteome</keyword>
<dbReference type="HOGENOM" id="CLU_261597_0_0_10"/>
<protein>
    <recommendedName>
        <fullName evidence="1">Secretion system C-terminal sorting domain-containing protein</fullName>
    </recommendedName>
</protein>
<dbReference type="Pfam" id="PF18962">
    <property type="entry name" value="Por_Secre_tail"/>
    <property type="match status" value="1"/>
</dbReference>